<organism evidence="2 3">
    <name type="scientific">Nonomuraea typhae</name>
    <dbReference type="NCBI Taxonomy" id="2603600"/>
    <lineage>
        <taxon>Bacteria</taxon>
        <taxon>Bacillati</taxon>
        <taxon>Actinomycetota</taxon>
        <taxon>Actinomycetes</taxon>
        <taxon>Streptosporangiales</taxon>
        <taxon>Streptosporangiaceae</taxon>
        <taxon>Nonomuraea</taxon>
    </lineage>
</organism>
<reference evidence="2 3" key="1">
    <citation type="submission" date="2024-10" db="EMBL/GenBank/DDBJ databases">
        <title>The Natural Products Discovery Center: Release of the First 8490 Sequenced Strains for Exploring Actinobacteria Biosynthetic Diversity.</title>
        <authorList>
            <person name="Kalkreuter E."/>
            <person name="Kautsar S.A."/>
            <person name="Yang D."/>
            <person name="Bader C.D."/>
            <person name="Teijaro C.N."/>
            <person name="Fluegel L."/>
            <person name="Davis C.M."/>
            <person name="Simpson J.R."/>
            <person name="Lauterbach L."/>
            <person name="Steele A.D."/>
            <person name="Gui C."/>
            <person name="Meng S."/>
            <person name="Li G."/>
            <person name="Viehrig K."/>
            <person name="Ye F."/>
            <person name="Su P."/>
            <person name="Kiefer A.F."/>
            <person name="Nichols A."/>
            <person name="Cepeda A.J."/>
            <person name="Yan W."/>
            <person name="Fan B."/>
            <person name="Jiang Y."/>
            <person name="Adhikari A."/>
            <person name="Zheng C.-J."/>
            <person name="Schuster L."/>
            <person name="Cowan T.M."/>
            <person name="Smanski M.J."/>
            <person name="Chevrette M.G."/>
            <person name="De Carvalho L.P.S."/>
            <person name="Shen B."/>
        </authorList>
    </citation>
    <scope>NUCLEOTIDE SEQUENCE [LARGE SCALE GENOMIC DNA]</scope>
    <source>
        <strain evidence="2 3">NPDC050545</strain>
    </source>
</reference>
<evidence type="ECO:0000313" key="3">
    <source>
        <dbReference type="Proteomes" id="UP001612741"/>
    </source>
</evidence>
<protein>
    <submittedName>
        <fullName evidence="2">Uncharacterized protein</fullName>
    </submittedName>
</protein>
<evidence type="ECO:0000256" key="1">
    <source>
        <dbReference type="SAM" id="MobiDB-lite"/>
    </source>
</evidence>
<sequence length="121" mass="13257">MTNPTLSTDNGTYEVVKILSRPGGATDLIVSYVPRPRRHRKTTYAAYRHEADGSWKCLNGGWLSAAEAVVKAAHVDAYRPLVDGDLRQFLAGVIGVSEPPVRGGPEIGPSAEYDYLRERET</sequence>
<feature type="region of interest" description="Disordered" evidence="1">
    <location>
        <begin position="101"/>
        <end position="121"/>
    </location>
</feature>
<proteinExistence type="predicted"/>
<comment type="caution">
    <text evidence="2">The sequence shown here is derived from an EMBL/GenBank/DDBJ whole genome shotgun (WGS) entry which is preliminary data.</text>
</comment>
<accession>A0ABW7YLX6</accession>
<dbReference type="RefSeq" id="WP_397079251.1">
    <property type="nucleotide sequence ID" value="NZ_JBITGY010000002.1"/>
</dbReference>
<name>A0ABW7YLX6_9ACTN</name>
<keyword evidence="3" id="KW-1185">Reference proteome</keyword>
<gene>
    <name evidence="2" type="ORF">ACIBG2_05575</name>
</gene>
<dbReference type="EMBL" id="JBITGY010000002">
    <property type="protein sequence ID" value="MFI6496828.1"/>
    <property type="molecule type" value="Genomic_DNA"/>
</dbReference>
<dbReference type="Proteomes" id="UP001612741">
    <property type="component" value="Unassembled WGS sequence"/>
</dbReference>
<evidence type="ECO:0000313" key="2">
    <source>
        <dbReference type="EMBL" id="MFI6496828.1"/>
    </source>
</evidence>